<accession>A0AA48KBS3</accession>
<organism evidence="2 3">
    <name type="scientific">Mesoterricola silvestris</name>
    <dbReference type="NCBI Taxonomy" id="2927979"/>
    <lineage>
        <taxon>Bacteria</taxon>
        <taxon>Pseudomonadati</taxon>
        <taxon>Acidobacteriota</taxon>
        <taxon>Holophagae</taxon>
        <taxon>Holophagales</taxon>
        <taxon>Holophagaceae</taxon>
        <taxon>Mesoterricola</taxon>
    </lineage>
</organism>
<proteinExistence type="predicted"/>
<feature type="region of interest" description="Disordered" evidence="1">
    <location>
        <begin position="55"/>
        <end position="78"/>
    </location>
</feature>
<dbReference type="KEGG" id="msil:METEAL_37910"/>
<dbReference type="Proteomes" id="UP001238179">
    <property type="component" value="Chromosome"/>
</dbReference>
<dbReference type="RefSeq" id="WP_316413291.1">
    <property type="nucleotide sequence ID" value="NZ_AP027080.1"/>
</dbReference>
<protein>
    <submittedName>
        <fullName evidence="2">Uncharacterized protein</fullName>
    </submittedName>
</protein>
<dbReference type="AlphaFoldDB" id="A0AA48KBS3"/>
<dbReference type="EMBL" id="AP027080">
    <property type="protein sequence ID" value="BDU74617.1"/>
    <property type="molecule type" value="Genomic_DNA"/>
</dbReference>
<reference evidence="3" key="1">
    <citation type="journal article" date="2023" name="Int. J. Syst. Evol. Microbiol.">
        <title>Mesoterricola silvestris gen. nov., sp. nov., Mesoterricola sediminis sp. nov., Geothrix oryzae sp. nov., Geothrix edaphica sp. nov., Geothrix rubra sp. nov., and Geothrix limicola sp. nov., six novel members of Acidobacteriota isolated from soils.</title>
        <authorList>
            <person name="Itoh H."/>
            <person name="Sugisawa Y."/>
            <person name="Mise K."/>
            <person name="Xu Z."/>
            <person name="Kuniyasu M."/>
            <person name="Ushijima N."/>
            <person name="Kawano K."/>
            <person name="Kobayashi E."/>
            <person name="Shiratori Y."/>
            <person name="Masuda Y."/>
            <person name="Senoo K."/>
        </authorList>
    </citation>
    <scope>NUCLEOTIDE SEQUENCE [LARGE SCALE GENOMIC DNA]</scope>
    <source>
        <strain evidence="3">W79</strain>
    </source>
</reference>
<name>A0AA48KBS3_9BACT</name>
<evidence type="ECO:0000313" key="3">
    <source>
        <dbReference type="Proteomes" id="UP001238179"/>
    </source>
</evidence>
<gene>
    <name evidence="2" type="ORF">METEAL_37910</name>
</gene>
<sequence>MKIPENLREIVDRLGSAMVQALAKDEETRALARAIQDKGFDIALVLEATVALHRREEEEDTAPGFTLPGASEDDGQWSESDKAFLRTFRISM</sequence>
<evidence type="ECO:0000313" key="2">
    <source>
        <dbReference type="EMBL" id="BDU74617.1"/>
    </source>
</evidence>
<keyword evidence="3" id="KW-1185">Reference proteome</keyword>
<evidence type="ECO:0000256" key="1">
    <source>
        <dbReference type="SAM" id="MobiDB-lite"/>
    </source>
</evidence>